<keyword evidence="4 9" id="KW-0808">Transferase</keyword>
<evidence type="ECO:0000256" key="9">
    <source>
        <dbReference type="HAMAP-Rule" id="MF_00834"/>
    </source>
</evidence>
<dbReference type="GO" id="GO:0009102">
    <property type="term" value="P:biotin biosynthetic process"/>
    <property type="evidence" value="ECO:0007669"/>
    <property type="project" value="UniProtKB-UniRule"/>
</dbReference>
<accession>A0A450UXM9</accession>
<feature type="binding site" evidence="9">
    <location>
        <position position="406"/>
    </location>
    <ligand>
        <name>substrate</name>
    </ligand>
</feature>
<evidence type="ECO:0000256" key="3">
    <source>
        <dbReference type="ARBA" id="ARBA00022576"/>
    </source>
</evidence>
<feature type="binding site" evidence="9">
    <location>
        <begin position="126"/>
        <end position="127"/>
    </location>
    <ligand>
        <name>pyridoxal 5'-phosphate</name>
        <dbReference type="ChEBI" id="CHEBI:597326"/>
    </ligand>
</feature>
<evidence type="ECO:0000256" key="4">
    <source>
        <dbReference type="ARBA" id="ARBA00022679"/>
    </source>
</evidence>
<dbReference type="AlphaFoldDB" id="A0A450UXM9"/>
<feature type="binding site" evidence="9">
    <location>
        <position position="159"/>
    </location>
    <ligand>
        <name>substrate</name>
    </ligand>
</feature>
<sequence>MIPHEKTTTGSSPPGTEDWPETDRRYVWHPYSAMGADLPIFPVQSARGVRITLADGRELVDGMASWWCAIHGYNHPALNRAVTAQLGDMAHVMFGGLTHRPAVALAERLVSLTPAPLESVFFADSGSVAVEVAMKMAIQYWAAKGIPGKTRFVTLRGGYHGDTLHAMSVCDPVTGMHTLFGDVIRQQYFVDRPTCAFGATCSPRVREPLSRVLAEHADHIAAVILEPIVQGAGGMRFYSADYLRHARAECDRHGVLLIADEIATGFGRTGKLFACEHAHISPDILCLGKALTGGYMTLAATLTTVEVSGAISRGEPGLFMHGPTFMANPLACAVGLASVELLLDTPWRDRVRAIETGLLLGLEPCRRFPHVADVRVLGAIGVVELTEPVDMKVVQPRFVEQGVWVRPFGRLVYLMPAFIIEPADLATLTGAVVRVVSSLGETGG</sequence>
<dbReference type="GO" id="GO:0005737">
    <property type="term" value="C:cytoplasm"/>
    <property type="evidence" value="ECO:0007669"/>
    <property type="project" value="UniProtKB-SubCell"/>
</dbReference>
<name>A0A450UXM9_9GAMM</name>
<dbReference type="InterPro" id="IPR015421">
    <property type="entry name" value="PyrdxlP-dep_Trfase_major"/>
</dbReference>
<dbReference type="NCBIfam" id="NF005940">
    <property type="entry name" value="PRK07986.1"/>
    <property type="match status" value="1"/>
</dbReference>
<feature type="binding site" evidence="9">
    <location>
        <begin position="323"/>
        <end position="324"/>
    </location>
    <ligand>
        <name>pyridoxal 5'-phosphate</name>
        <dbReference type="ChEBI" id="CHEBI:597326"/>
    </ligand>
</feature>
<evidence type="ECO:0000313" key="13">
    <source>
        <dbReference type="EMBL" id="VFK02882.1"/>
    </source>
</evidence>
<protein>
    <recommendedName>
        <fullName evidence="9">Adenosylmethionine-8-amino-7-oxononanoate aminotransferase</fullName>
        <ecNumber evidence="9">2.6.1.62</ecNumber>
    </recommendedName>
    <alternativeName>
        <fullName evidence="9">7,8-diamino-pelargonic acid aminotransferase</fullName>
        <shortName evidence="9">DAPA AT</shortName>
        <shortName evidence="9">DAPA aminotransferase</shortName>
    </alternativeName>
    <alternativeName>
        <fullName evidence="9">7,8-diaminononanoate synthase</fullName>
        <shortName evidence="9">DANS</shortName>
    </alternativeName>
    <alternativeName>
        <fullName evidence="9">Diaminopelargonic acid synthase</fullName>
    </alternativeName>
</protein>
<keyword evidence="7 9" id="KW-0663">Pyridoxal phosphate</keyword>
<keyword evidence="9" id="KW-0963">Cytoplasm</keyword>
<comment type="subunit">
    <text evidence="9">Homodimer.</text>
</comment>
<feature type="binding site" evidence="9">
    <location>
        <position position="289"/>
    </location>
    <ligand>
        <name>substrate</name>
    </ligand>
</feature>
<evidence type="ECO:0000256" key="7">
    <source>
        <dbReference type="ARBA" id="ARBA00022898"/>
    </source>
</evidence>
<dbReference type="InterPro" id="IPR015422">
    <property type="entry name" value="PyrdxlP-dep_Trfase_small"/>
</dbReference>
<dbReference type="InterPro" id="IPR015424">
    <property type="entry name" value="PyrdxlP-dep_Trfase"/>
</dbReference>
<comment type="pathway">
    <text evidence="2 9">Cofactor biosynthesis; biotin biosynthesis; 7,8-diaminononanoate from 8-amino-7-oxononanoate (SAM route): step 1/1.</text>
</comment>
<comment type="cofactor">
    <cofactor evidence="1 9">
        <name>pyridoxal 5'-phosphate</name>
        <dbReference type="ChEBI" id="CHEBI:597326"/>
    </cofactor>
</comment>
<comment type="function">
    <text evidence="9">Catalyzes the transfer of the alpha-amino group from S-adenosyl-L-methionine (SAM) to 7-keto-8-aminopelargonic acid (KAPA) to form 7,8-diaminopelargonic acid (DAPA). It is the only aminotransferase known to utilize SAM as an amino donor.</text>
</comment>
<feature type="modified residue" description="N6-(pyridoxal phosphate)lysine" evidence="9">
    <location>
        <position position="289"/>
    </location>
</feature>
<dbReference type="PANTHER" id="PTHR42684:SF17">
    <property type="entry name" value="ADENOSYLMETHIONINE-8-AMINO-7-OXONONANOATE AMINOTRANSFERASE"/>
    <property type="match status" value="1"/>
</dbReference>
<comment type="similarity">
    <text evidence="9">Belongs to the class-III pyridoxal-phosphate-dependent aminotransferase family. BioA subfamily.</text>
</comment>
<evidence type="ECO:0000256" key="6">
    <source>
        <dbReference type="ARBA" id="ARBA00022756"/>
    </source>
</evidence>
<dbReference type="InterPro" id="IPR049704">
    <property type="entry name" value="Aminotrans_3_PPA_site"/>
</dbReference>
<dbReference type="InterPro" id="IPR005815">
    <property type="entry name" value="BioA"/>
</dbReference>
<dbReference type="EMBL" id="CAADFG010000118">
    <property type="protein sequence ID" value="VFJ97314.1"/>
    <property type="molecule type" value="Genomic_DNA"/>
</dbReference>
<dbReference type="GO" id="GO:0004015">
    <property type="term" value="F:adenosylmethionine-8-amino-7-oxononanoate transaminase activity"/>
    <property type="evidence" value="ECO:0007669"/>
    <property type="project" value="UniProtKB-UniRule"/>
</dbReference>
<dbReference type="CDD" id="cd00610">
    <property type="entry name" value="OAT_like"/>
    <property type="match status" value="1"/>
</dbReference>
<reference evidence="12" key="1">
    <citation type="submission" date="2019-02" db="EMBL/GenBank/DDBJ databases">
        <authorList>
            <person name="Gruber-Vodicka R. H."/>
            <person name="Seah K. B. B."/>
        </authorList>
    </citation>
    <scope>NUCLEOTIDE SEQUENCE</scope>
    <source>
        <strain evidence="13">BECK_SA2B12</strain>
        <strain evidence="12">BECK_SA2B15</strain>
        <strain evidence="11">BECK_SA2B20</strain>
    </source>
</reference>
<keyword evidence="5 9" id="KW-0949">S-adenosyl-L-methionine</keyword>
<comment type="subcellular location">
    <subcellularLocation>
        <location evidence="9">Cytoplasm</location>
    </subcellularLocation>
</comment>
<keyword evidence="6 9" id="KW-0093">Biotin biosynthesis</keyword>
<feature type="binding site" evidence="9">
    <location>
        <position position="66"/>
    </location>
    <ligand>
        <name>substrate</name>
    </ligand>
</feature>
<dbReference type="InterPro" id="IPR005814">
    <property type="entry name" value="Aminotrans_3"/>
</dbReference>
<evidence type="ECO:0000256" key="1">
    <source>
        <dbReference type="ARBA" id="ARBA00001933"/>
    </source>
</evidence>
<feature type="site" description="Participates in the substrate recognition with KAPA and in a stacking interaction with the adenine ring of SAM" evidence="9">
    <location>
        <position position="31"/>
    </location>
</feature>
<feature type="binding site" evidence="9">
    <location>
        <position position="260"/>
    </location>
    <ligand>
        <name>pyridoxal 5'-phosphate</name>
        <dbReference type="ChEBI" id="CHEBI:597326"/>
    </ligand>
</feature>
<dbReference type="Gene3D" id="3.40.640.10">
    <property type="entry name" value="Type I PLP-dependent aspartate aminotransferase-like (Major domain)"/>
    <property type="match status" value="1"/>
</dbReference>
<evidence type="ECO:0000256" key="5">
    <source>
        <dbReference type="ARBA" id="ARBA00022691"/>
    </source>
</evidence>
<dbReference type="GO" id="GO:0030170">
    <property type="term" value="F:pyridoxal phosphate binding"/>
    <property type="evidence" value="ECO:0007669"/>
    <property type="project" value="UniProtKB-UniRule"/>
</dbReference>
<evidence type="ECO:0000256" key="2">
    <source>
        <dbReference type="ARBA" id="ARBA00005063"/>
    </source>
</evidence>
<keyword evidence="3 9" id="KW-0032">Aminotransferase</keyword>
<dbReference type="SUPFAM" id="SSF53383">
    <property type="entry name" value="PLP-dependent transferases"/>
    <property type="match status" value="1"/>
</dbReference>
<dbReference type="Gene3D" id="3.90.1150.10">
    <property type="entry name" value="Aspartate Aminotransferase, domain 1"/>
    <property type="match status" value="1"/>
</dbReference>
<dbReference type="NCBIfam" id="TIGR00508">
    <property type="entry name" value="bioA"/>
    <property type="match status" value="1"/>
</dbReference>
<evidence type="ECO:0000256" key="10">
    <source>
        <dbReference type="SAM" id="MobiDB-lite"/>
    </source>
</evidence>
<dbReference type="EMBL" id="CAADFJ010000106">
    <property type="protein sequence ID" value="VFK02882.1"/>
    <property type="molecule type" value="Genomic_DNA"/>
</dbReference>
<dbReference type="FunFam" id="3.40.640.10:FF:000041">
    <property type="entry name" value="Adenosylmethionine-8-amino-7-oxononanoate aminotransferase"/>
    <property type="match status" value="1"/>
</dbReference>
<feature type="region of interest" description="Disordered" evidence="10">
    <location>
        <begin position="1"/>
        <end position="21"/>
    </location>
</feature>
<dbReference type="NCBIfam" id="NF004624">
    <property type="entry name" value="PRK05964.1"/>
    <property type="match status" value="1"/>
</dbReference>
<comment type="catalytic activity">
    <reaction evidence="8 9">
        <text>(8S)-8-amino-7-oxononanoate + S-adenosyl-L-methionine = S-adenosyl-4-methylsulfanyl-2-oxobutanoate + (7R,8S)-7,8-diammoniononanoate</text>
        <dbReference type="Rhea" id="RHEA:16861"/>
        <dbReference type="ChEBI" id="CHEBI:16490"/>
        <dbReference type="ChEBI" id="CHEBI:59789"/>
        <dbReference type="ChEBI" id="CHEBI:149468"/>
        <dbReference type="ChEBI" id="CHEBI:149469"/>
        <dbReference type="EC" id="2.6.1.62"/>
    </reaction>
</comment>
<evidence type="ECO:0000256" key="8">
    <source>
        <dbReference type="ARBA" id="ARBA00048449"/>
    </source>
</evidence>
<evidence type="ECO:0000313" key="11">
    <source>
        <dbReference type="EMBL" id="VFJ97275.1"/>
    </source>
</evidence>
<dbReference type="HAMAP" id="MF_00834">
    <property type="entry name" value="BioA"/>
    <property type="match status" value="1"/>
</dbReference>
<dbReference type="PROSITE" id="PS00600">
    <property type="entry name" value="AA_TRANSFER_CLASS_3"/>
    <property type="match status" value="1"/>
</dbReference>
<evidence type="ECO:0000313" key="12">
    <source>
        <dbReference type="EMBL" id="VFJ97314.1"/>
    </source>
</evidence>
<organism evidence="12">
    <name type="scientific">Candidatus Kentrum eta</name>
    <dbReference type="NCBI Taxonomy" id="2126337"/>
    <lineage>
        <taxon>Bacteria</taxon>
        <taxon>Pseudomonadati</taxon>
        <taxon>Pseudomonadota</taxon>
        <taxon>Gammaproteobacteria</taxon>
        <taxon>Candidatus Kentrum</taxon>
    </lineage>
</organism>
<dbReference type="Pfam" id="PF00202">
    <property type="entry name" value="Aminotran_3"/>
    <property type="match status" value="1"/>
</dbReference>
<gene>
    <name evidence="9" type="primary">bioA</name>
    <name evidence="12" type="ORF">BECKH772A_GA0070896_101189</name>
    <name evidence="11" type="ORF">BECKH772B_GA0070898_101089</name>
    <name evidence="13" type="ORF">BECKH772C_GA0070978_101069</name>
</gene>
<dbReference type="UniPathway" id="UPA00078">
    <property type="reaction ID" value="UER00160"/>
</dbReference>
<dbReference type="PANTHER" id="PTHR42684">
    <property type="entry name" value="ADENOSYLMETHIONINE-8-AMINO-7-OXONONANOATE AMINOTRANSFERASE"/>
    <property type="match status" value="1"/>
</dbReference>
<feature type="binding site" evidence="9">
    <location>
        <position position="322"/>
    </location>
    <ligand>
        <name>substrate</name>
    </ligand>
</feature>
<proteinExistence type="inferred from homology"/>
<dbReference type="EC" id="2.6.1.62" evidence="9"/>
<dbReference type="EMBL" id="CAADFI010000108">
    <property type="protein sequence ID" value="VFJ97275.1"/>
    <property type="molecule type" value="Genomic_DNA"/>
</dbReference>